<feature type="compositionally biased region" description="Polar residues" evidence="9">
    <location>
        <begin position="73"/>
        <end position="87"/>
    </location>
</feature>
<dbReference type="SMR" id="A0AAD4JCJ0"/>
<dbReference type="EC" id="2.3.2.27" evidence="2"/>
<keyword evidence="4" id="KW-0479">Metal-binding</keyword>
<dbReference type="GO" id="GO:0061630">
    <property type="term" value="F:ubiquitin protein ligase activity"/>
    <property type="evidence" value="ECO:0007669"/>
    <property type="project" value="UniProtKB-EC"/>
</dbReference>
<evidence type="ECO:0000256" key="8">
    <source>
        <dbReference type="PROSITE-ProRule" id="PRU00175"/>
    </source>
</evidence>
<dbReference type="FunFam" id="3.30.40.10:FF:000504">
    <property type="entry name" value="E3 ubiquitin-protein ligase arkadia"/>
    <property type="match status" value="1"/>
</dbReference>
<feature type="compositionally biased region" description="Low complexity" evidence="9">
    <location>
        <begin position="213"/>
        <end position="228"/>
    </location>
</feature>
<feature type="compositionally biased region" description="Basic and acidic residues" evidence="9">
    <location>
        <begin position="89"/>
        <end position="100"/>
    </location>
</feature>
<dbReference type="Pfam" id="PF13639">
    <property type="entry name" value="zf-RING_2"/>
    <property type="match status" value="1"/>
</dbReference>
<evidence type="ECO:0000256" key="9">
    <source>
        <dbReference type="SAM" id="MobiDB-lite"/>
    </source>
</evidence>
<dbReference type="PANTHER" id="PTHR22937">
    <property type="entry name" value="E3 UBIQUITIN-PROTEIN LIGASE RNF165"/>
    <property type="match status" value="1"/>
</dbReference>
<feature type="compositionally biased region" description="Low complexity" evidence="9">
    <location>
        <begin position="253"/>
        <end position="269"/>
    </location>
</feature>
<evidence type="ECO:0000256" key="7">
    <source>
        <dbReference type="ARBA" id="ARBA00022833"/>
    </source>
</evidence>
<dbReference type="EMBL" id="SDAM02000091">
    <property type="protein sequence ID" value="KAH6831227.1"/>
    <property type="molecule type" value="Genomic_DNA"/>
</dbReference>
<evidence type="ECO:0000256" key="6">
    <source>
        <dbReference type="ARBA" id="ARBA00022786"/>
    </source>
</evidence>
<organism evidence="11 12">
    <name type="scientific">Perilla frutescens var. hirtella</name>
    <name type="common">Perilla citriodora</name>
    <name type="synonym">Perilla setoyensis</name>
    <dbReference type="NCBI Taxonomy" id="608512"/>
    <lineage>
        <taxon>Eukaryota</taxon>
        <taxon>Viridiplantae</taxon>
        <taxon>Streptophyta</taxon>
        <taxon>Embryophyta</taxon>
        <taxon>Tracheophyta</taxon>
        <taxon>Spermatophyta</taxon>
        <taxon>Magnoliopsida</taxon>
        <taxon>eudicotyledons</taxon>
        <taxon>Gunneridae</taxon>
        <taxon>Pentapetalae</taxon>
        <taxon>asterids</taxon>
        <taxon>lamiids</taxon>
        <taxon>Lamiales</taxon>
        <taxon>Lamiaceae</taxon>
        <taxon>Nepetoideae</taxon>
        <taxon>Elsholtzieae</taxon>
        <taxon>Perilla</taxon>
    </lineage>
</organism>
<accession>A0AAD4JCJ0</accession>
<evidence type="ECO:0000256" key="4">
    <source>
        <dbReference type="ARBA" id="ARBA00022723"/>
    </source>
</evidence>
<proteinExistence type="predicted"/>
<feature type="compositionally biased region" description="Polar residues" evidence="9">
    <location>
        <begin position="238"/>
        <end position="252"/>
    </location>
</feature>
<dbReference type="InterPro" id="IPR001841">
    <property type="entry name" value="Znf_RING"/>
</dbReference>
<feature type="region of interest" description="Disordered" evidence="9">
    <location>
        <begin position="213"/>
        <end position="379"/>
    </location>
</feature>
<feature type="compositionally biased region" description="Polar residues" evidence="9">
    <location>
        <begin position="24"/>
        <end position="37"/>
    </location>
</feature>
<evidence type="ECO:0000256" key="1">
    <source>
        <dbReference type="ARBA" id="ARBA00000900"/>
    </source>
</evidence>
<feature type="compositionally biased region" description="Polar residues" evidence="9">
    <location>
        <begin position="274"/>
        <end position="298"/>
    </location>
</feature>
<feature type="compositionally biased region" description="Polar residues" evidence="9">
    <location>
        <begin position="128"/>
        <end position="174"/>
    </location>
</feature>
<reference evidence="11 12" key="1">
    <citation type="journal article" date="2021" name="Nat. Commun.">
        <title>Incipient diploidization of the medicinal plant Perilla within 10,000 years.</title>
        <authorList>
            <person name="Zhang Y."/>
            <person name="Shen Q."/>
            <person name="Leng L."/>
            <person name="Zhang D."/>
            <person name="Chen S."/>
            <person name="Shi Y."/>
            <person name="Ning Z."/>
            <person name="Chen S."/>
        </authorList>
    </citation>
    <scope>NUCLEOTIDE SEQUENCE [LARGE SCALE GENOMIC DNA]</scope>
    <source>
        <strain evidence="12">cv. PC099</strain>
    </source>
</reference>
<gene>
    <name evidence="11" type="ORF">C2S53_009422</name>
</gene>
<comment type="caution">
    <text evidence="11">The sequence shown here is derived from an EMBL/GenBank/DDBJ whole genome shotgun (WGS) entry which is preliminary data.</text>
</comment>
<feature type="compositionally biased region" description="Low complexity" evidence="9">
    <location>
        <begin position="110"/>
        <end position="127"/>
    </location>
</feature>
<evidence type="ECO:0000256" key="5">
    <source>
        <dbReference type="ARBA" id="ARBA00022771"/>
    </source>
</evidence>
<dbReference type="PANTHER" id="PTHR22937:SF136">
    <property type="entry name" value="RING-TYPE E3 UBIQUITIN TRANSFERASE"/>
    <property type="match status" value="1"/>
</dbReference>
<dbReference type="InterPro" id="IPR045191">
    <property type="entry name" value="MBR1/2-like"/>
</dbReference>
<keyword evidence="6" id="KW-0833">Ubl conjugation pathway</keyword>
<dbReference type="GO" id="GO:0008270">
    <property type="term" value="F:zinc ion binding"/>
    <property type="evidence" value="ECO:0007669"/>
    <property type="project" value="UniProtKB-KW"/>
</dbReference>
<dbReference type="SMART" id="SM00184">
    <property type="entry name" value="RING"/>
    <property type="match status" value="1"/>
</dbReference>
<dbReference type="PROSITE" id="PS50089">
    <property type="entry name" value="ZF_RING_2"/>
    <property type="match status" value="1"/>
</dbReference>
<feature type="compositionally biased region" description="Low complexity" evidence="9">
    <location>
        <begin position="175"/>
        <end position="197"/>
    </location>
</feature>
<keyword evidence="7" id="KW-0862">Zinc</keyword>
<dbReference type="Proteomes" id="UP001190926">
    <property type="component" value="Unassembled WGS sequence"/>
</dbReference>
<comment type="catalytic activity">
    <reaction evidence="1">
        <text>S-ubiquitinyl-[E2 ubiquitin-conjugating enzyme]-L-cysteine + [acceptor protein]-L-lysine = [E2 ubiquitin-conjugating enzyme]-L-cysteine + N(6)-ubiquitinyl-[acceptor protein]-L-lysine.</text>
        <dbReference type="EC" id="2.3.2.27"/>
    </reaction>
</comment>
<evidence type="ECO:0000259" key="10">
    <source>
        <dbReference type="PROSITE" id="PS50089"/>
    </source>
</evidence>
<feature type="domain" description="RING-type" evidence="10">
    <location>
        <begin position="498"/>
        <end position="540"/>
    </location>
</feature>
<keyword evidence="12" id="KW-1185">Reference proteome</keyword>
<evidence type="ECO:0000256" key="3">
    <source>
        <dbReference type="ARBA" id="ARBA00022679"/>
    </source>
</evidence>
<name>A0AAD4JCJ0_PERFH</name>
<dbReference type="SUPFAM" id="SSF57850">
    <property type="entry name" value="RING/U-box"/>
    <property type="match status" value="1"/>
</dbReference>
<keyword evidence="5 8" id="KW-0863">Zinc-finger</keyword>
<evidence type="ECO:0000313" key="11">
    <source>
        <dbReference type="EMBL" id="KAH6831227.1"/>
    </source>
</evidence>
<dbReference type="InterPro" id="IPR013083">
    <property type="entry name" value="Znf_RING/FYVE/PHD"/>
</dbReference>
<protein>
    <recommendedName>
        <fullName evidence="2">RING-type E3 ubiquitin transferase</fullName>
        <ecNumber evidence="2">2.3.2.27</ecNumber>
    </recommendedName>
</protein>
<feature type="region of interest" description="Disordered" evidence="9">
    <location>
        <begin position="1"/>
        <end position="197"/>
    </location>
</feature>
<evidence type="ECO:0000256" key="2">
    <source>
        <dbReference type="ARBA" id="ARBA00012483"/>
    </source>
</evidence>
<feature type="compositionally biased region" description="Polar residues" evidence="9">
    <location>
        <begin position="305"/>
        <end position="326"/>
    </location>
</feature>
<sequence>MDGYSSKRGVTASRAPRKGHNVGSRDTNSARDQNVQFCNRIGCNGRIKYGNQNMKAGSSEKDKSSKSSFCSSNGNGVIETSSRSGSVMTKEKSSYLDSKRKLSSQLGFDQSESSQSGVSESTQSMSSPGRSPTTHHSGSTNKSGQNPAARTGNVPSSVRSRKNIQYMSGSDKQNTQTASAVSATSKSSGLGTLNSNNRNKCLKNLKCNSISDAVAPSCSSSGSKSPSKNVMKKRSLEGDSSVSGRGRQTTAASTFGGRVSSSSGGASISDSRRNNCTSGSDTSVSASVRTGGSANVNKSRMRLSYRQNGRTTSCFRESSVRVSQFPDSEPPRNVGRPRLSQQYSANASSSRSSSFSLSSSNDDSRSTLMPYTSAEPGYSHLANRGTLQRYNMDGIAEVLLALERIEQDEEMTHEQILALETSLFLSGLNLYDQHREMRLDIDDMSYEELLALGERMGTVSTALSEEELLKCVKRSIYQVTPPELGSTESGEDGDDVKCSVCQEEYVTGDEIGELVECEHAYHVACVSQWLRLKNWCPICKTAASSSSS</sequence>
<keyword evidence="3" id="KW-0808">Transferase</keyword>
<evidence type="ECO:0000313" key="12">
    <source>
        <dbReference type="Proteomes" id="UP001190926"/>
    </source>
</evidence>
<feature type="compositionally biased region" description="Low complexity" evidence="9">
    <location>
        <begin position="339"/>
        <end position="361"/>
    </location>
</feature>
<dbReference type="Gene3D" id="3.30.40.10">
    <property type="entry name" value="Zinc/RING finger domain, C3HC4 (zinc finger)"/>
    <property type="match status" value="1"/>
</dbReference>
<dbReference type="AlphaFoldDB" id="A0AAD4JCJ0"/>